<organism evidence="1">
    <name type="scientific">marine sediment metagenome</name>
    <dbReference type="NCBI Taxonomy" id="412755"/>
    <lineage>
        <taxon>unclassified sequences</taxon>
        <taxon>metagenomes</taxon>
        <taxon>ecological metagenomes</taxon>
    </lineage>
</organism>
<dbReference type="EMBL" id="LAZR01007667">
    <property type="protein sequence ID" value="KKM83766.1"/>
    <property type="molecule type" value="Genomic_DNA"/>
</dbReference>
<sequence length="143" mass="15647">MTIGHLIMVPYGGQRVNTQCVMFFIYTTLSWSPPVAIPGSNQSTRYHHTNHPGTRPQSALCDHQRHVWAQTPPGHWGKVKGRGSSTYTPGPRLPITLIGYQSVGRCVSCLLSLSPFQPIALPNALTGWLNPGLNFNVSPAVFV</sequence>
<comment type="caution">
    <text evidence="1">The sequence shown here is derived from an EMBL/GenBank/DDBJ whole genome shotgun (WGS) entry which is preliminary data.</text>
</comment>
<evidence type="ECO:0000313" key="1">
    <source>
        <dbReference type="EMBL" id="KKM83766.1"/>
    </source>
</evidence>
<dbReference type="AlphaFoldDB" id="A0A0F9L8P3"/>
<proteinExistence type="predicted"/>
<reference evidence="1" key="1">
    <citation type="journal article" date="2015" name="Nature">
        <title>Complex archaea that bridge the gap between prokaryotes and eukaryotes.</title>
        <authorList>
            <person name="Spang A."/>
            <person name="Saw J.H."/>
            <person name="Jorgensen S.L."/>
            <person name="Zaremba-Niedzwiedzka K."/>
            <person name="Martijn J."/>
            <person name="Lind A.E."/>
            <person name="van Eijk R."/>
            <person name="Schleper C."/>
            <person name="Guy L."/>
            <person name="Ettema T.J."/>
        </authorList>
    </citation>
    <scope>NUCLEOTIDE SEQUENCE</scope>
</reference>
<name>A0A0F9L8P3_9ZZZZ</name>
<protein>
    <submittedName>
        <fullName evidence="1">Uncharacterized protein</fullName>
    </submittedName>
</protein>
<gene>
    <name evidence="1" type="ORF">LCGC14_1306110</name>
</gene>
<accession>A0A0F9L8P3</accession>